<evidence type="ECO:0000256" key="8">
    <source>
        <dbReference type="ARBA" id="ARBA00052699"/>
    </source>
</evidence>
<dbReference type="Gene3D" id="3.90.1150.10">
    <property type="entry name" value="Aspartate Aminotransferase, domain 1"/>
    <property type="match status" value="1"/>
</dbReference>
<dbReference type="OrthoDB" id="9780685at2"/>
<dbReference type="NCBIfam" id="TIGR01326">
    <property type="entry name" value="OAH_OAS_sulfhy"/>
    <property type="match status" value="1"/>
</dbReference>
<dbReference type="InterPro" id="IPR015421">
    <property type="entry name" value="PyrdxlP-dep_Trfase_major"/>
</dbReference>
<comment type="similarity">
    <text evidence="2 10">Belongs to the trans-sulfuration enzymes family.</text>
</comment>
<reference evidence="11 12" key="1">
    <citation type="submission" date="2018-03" db="EMBL/GenBank/DDBJ databases">
        <title>Genome sequence of Clostridium luticellarii DSM 29923.</title>
        <authorList>
            <person name="Poehlein A."/>
            <person name="Daniel R."/>
        </authorList>
    </citation>
    <scope>NUCLEOTIDE SEQUENCE [LARGE SCALE GENOMIC DNA]</scope>
    <source>
        <strain evidence="11 12">DSM 29923</strain>
    </source>
</reference>
<dbReference type="GO" id="GO:0047982">
    <property type="term" value="F:homocysteine desulfhydrase activity"/>
    <property type="evidence" value="ECO:0007669"/>
    <property type="project" value="UniProtKB-EC"/>
</dbReference>
<comment type="catalytic activity">
    <reaction evidence="7">
        <text>L-homocysteine + H2O = 2-oxobutanoate + hydrogen sulfide + NH4(+) + H(+)</text>
        <dbReference type="Rhea" id="RHEA:14501"/>
        <dbReference type="ChEBI" id="CHEBI:15377"/>
        <dbReference type="ChEBI" id="CHEBI:15378"/>
        <dbReference type="ChEBI" id="CHEBI:16763"/>
        <dbReference type="ChEBI" id="CHEBI:28938"/>
        <dbReference type="ChEBI" id="CHEBI:29919"/>
        <dbReference type="ChEBI" id="CHEBI:58199"/>
        <dbReference type="EC" id="4.4.1.2"/>
    </reaction>
    <physiologicalReaction direction="left-to-right" evidence="7">
        <dbReference type="Rhea" id="RHEA:14502"/>
    </physiologicalReaction>
</comment>
<dbReference type="GO" id="GO:0018826">
    <property type="term" value="F:methionine gamma-lyase activity"/>
    <property type="evidence" value="ECO:0007669"/>
    <property type="project" value="UniProtKB-EC"/>
</dbReference>
<evidence type="ECO:0000313" key="11">
    <source>
        <dbReference type="EMBL" id="PRR85435.1"/>
    </source>
</evidence>
<dbReference type="FunFam" id="3.40.640.10:FF:000046">
    <property type="entry name" value="Cystathionine gamma-lyase"/>
    <property type="match status" value="1"/>
</dbReference>
<evidence type="ECO:0000256" key="2">
    <source>
        <dbReference type="ARBA" id="ARBA00009077"/>
    </source>
</evidence>
<evidence type="ECO:0000256" key="7">
    <source>
        <dbReference type="ARBA" id="ARBA00048780"/>
    </source>
</evidence>
<feature type="modified residue" description="N6-(pyridoxal phosphate)lysine" evidence="9">
    <location>
        <position position="211"/>
    </location>
</feature>
<organism evidence="11 12">
    <name type="scientific">Clostridium luticellarii</name>
    <dbReference type="NCBI Taxonomy" id="1691940"/>
    <lineage>
        <taxon>Bacteria</taxon>
        <taxon>Bacillati</taxon>
        <taxon>Bacillota</taxon>
        <taxon>Clostridia</taxon>
        <taxon>Eubacteriales</taxon>
        <taxon>Clostridiaceae</taxon>
        <taxon>Clostridium</taxon>
    </lineage>
</organism>
<dbReference type="GO" id="GO:0006535">
    <property type="term" value="P:cysteine biosynthetic process from serine"/>
    <property type="evidence" value="ECO:0007669"/>
    <property type="project" value="TreeGrafter"/>
</dbReference>
<evidence type="ECO:0000256" key="9">
    <source>
        <dbReference type="PIRSR" id="PIRSR001434-2"/>
    </source>
</evidence>
<dbReference type="AlphaFoldDB" id="A0A2T0BNI6"/>
<dbReference type="PANTHER" id="PTHR43797:SF2">
    <property type="entry name" value="HOMOCYSTEINE_CYSTEINE SYNTHASE"/>
    <property type="match status" value="1"/>
</dbReference>
<dbReference type="PIRSF" id="PIRSF001434">
    <property type="entry name" value="CGS"/>
    <property type="match status" value="1"/>
</dbReference>
<evidence type="ECO:0000313" key="12">
    <source>
        <dbReference type="Proteomes" id="UP000237798"/>
    </source>
</evidence>
<keyword evidence="4 9" id="KW-0663">Pyridoxal phosphate</keyword>
<dbReference type="PANTHER" id="PTHR43797">
    <property type="entry name" value="HOMOCYSTEINE/CYSTEINE SYNTHASE"/>
    <property type="match status" value="1"/>
</dbReference>
<proteinExistence type="inferred from homology"/>
<dbReference type="CDD" id="cd00614">
    <property type="entry name" value="CGS_like"/>
    <property type="match status" value="1"/>
</dbReference>
<evidence type="ECO:0000256" key="1">
    <source>
        <dbReference type="ARBA" id="ARBA00001933"/>
    </source>
</evidence>
<dbReference type="GO" id="GO:0005737">
    <property type="term" value="C:cytoplasm"/>
    <property type="evidence" value="ECO:0007669"/>
    <property type="project" value="TreeGrafter"/>
</dbReference>
<comment type="catalytic activity">
    <reaction evidence="8">
        <text>L-methionine + H2O = methanethiol + 2-oxobutanoate + NH4(+)</text>
        <dbReference type="Rhea" id="RHEA:23800"/>
        <dbReference type="ChEBI" id="CHEBI:15377"/>
        <dbReference type="ChEBI" id="CHEBI:16007"/>
        <dbReference type="ChEBI" id="CHEBI:16763"/>
        <dbReference type="ChEBI" id="CHEBI:28938"/>
        <dbReference type="ChEBI" id="CHEBI:57844"/>
        <dbReference type="EC" id="4.4.1.11"/>
    </reaction>
    <physiologicalReaction direction="left-to-right" evidence="8">
        <dbReference type="Rhea" id="RHEA:23801"/>
    </physiologicalReaction>
</comment>
<evidence type="ECO:0000256" key="3">
    <source>
        <dbReference type="ARBA" id="ARBA00022679"/>
    </source>
</evidence>
<dbReference type="InterPro" id="IPR000277">
    <property type="entry name" value="Cys/Met-Metab_PyrdxlP-dep_enz"/>
</dbReference>
<dbReference type="Proteomes" id="UP000237798">
    <property type="component" value="Unassembled WGS sequence"/>
</dbReference>
<dbReference type="GO" id="GO:0004124">
    <property type="term" value="F:cysteine synthase activity"/>
    <property type="evidence" value="ECO:0007669"/>
    <property type="project" value="TreeGrafter"/>
</dbReference>
<dbReference type="GO" id="GO:0071269">
    <property type="term" value="P:L-homocysteine biosynthetic process"/>
    <property type="evidence" value="ECO:0007669"/>
    <property type="project" value="TreeGrafter"/>
</dbReference>
<dbReference type="InterPro" id="IPR015422">
    <property type="entry name" value="PyrdxlP-dep_Trfase_small"/>
</dbReference>
<evidence type="ECO:0000256" key="5">
    <source>
        <dbReference type="ARBA" id="ARBA00047175"/>
    </source>
</evidence>
<comment type="cofactor">
    <cofactor evidence="1 10">
        <name>pyridoxal 5'-phosphate</name>
        <dbReference type="ChEBI" id="CHEBI:597326"/>
    </cofactor>
</comment>
<sequence length="433" mass="48166">MSEKQIYGFETLQIRAGYCPEKHNYASTVPIYQTASFNIGDTDRLKRLKSREEHGFLYTRSGNPTLDILEKRITALEGGTGALAVASGMAAVAYSLLNVAEGGGEIIAVYSIYAGSYNLLKHTLPKLGIKVKWIDDSYDVESFRRAVTNNTKGIFIETIGNPLINLLDIKAIADVAHENDVPLIVDNTFATPYLLKPFDFGADVVVYSSTKAIGGHGSTLGGLIVENNNFNWNNGKFPHFTEPDYKVENKNLIEVFPNIPFTTRIRLHYLSEFGAVLSPFDAFLILEGFESLSVRVEREVKNTQIIVDYLVNHPQVSWVSYPTVHDKRNCNNNQLAEKYFPRGAGSVFSFGFKGEQENINKFLNSLKIFSFLVNVGDSKSLITQPSQTTHSSLKEEDKAKSGAFENALRVSVGLEYVDDLISDLDQAFKKSVE</sequence>
<name>A0A2T0BNI6_9CLOT</name>
<keyword evidence="12" id="KW-1185">Reference proteome</keyword>
<dbReference type="Gene3D" id="3.40.640.10">
    <property type="entry name" value="Type I PLP-dependent aspartate aminotransferase-like (Major domain)"/>
    <property type="match status" value="1"/>
</dbReference>
<dbReference type="GO" id="GO:0030170">
    <property type="term" value="F:pyridoxal phosphate binding"/>
    <property type="evidence" value="ECO:0007669"/>
    <property type="project" value="InterPro"/>
</dbReference>
<dbReference type="InterPro" id="IPR006235">
    <property type="entry name" value="OAc-hSer/O-AcSer_sulfhydrylase"/>
</dbReference>
<dbReference type="EMBL" id="PVXP01000017">
    <property type="protein sequence ID" value="PRR85435.1"/>
    <property type="molecule type" value="Genomic_DNA"/>
</dbReference>
<dbReference type="GO" id="GO:0019346">
    <property type="term" value="P:transsulfuration"/>
    <property type="evidence" value="ECO:0007669"/>
    <property type="project" value="InterPro"/>
</dbReference>
<dbReference type="RefSeq" id="WP_106009219.1">
    <property type="nucleotide sequence ID" value="NZ_JALCQO010000033.1"/>
</dbReference>
<dbReference type="EC" id="4.4.1.2" evidence="5"/>
<dbReference type="Pfam" id="PF01053">
    <property type="entry name" value="Cys_Met_Meta_PP"/>
    <property type="match status" value="1"/>
</dbReference>
<dbReference type="InterPro" id="IPR015424">
    <property type="entry name" value="PyrdxlP-dep_Trfase"/>
</dbReference>
<dbReference type="GO" id="GO:0003961">
    <property type="term" value="F:O-acetylhomoserine aminocarboxypropyltransferase activity"/>
    <property type="evidence" value="ECO:0007669"/>
    <property type="project" value="TreeGrafter"/>
</dbReference>
<accession>A0A2T0BNI6</accession>
<evidence type="ECO:0000256" key="4">
    <source>
        <dbReference type="ARBA" id="ARBA00022898"/>
    </source>
</evidence>
<evidence type="ECO:0000256" key="10">
    <source>
        <dbReference type="RuleBase" id="RU362118"/>
    </source>
</evidence>
<dbReference type="SUPFAM" id="SSF53383">
    <property type="entry name" value="PLP-dependent transferases"/>
    <property type="match status" value="1"/>
</dbReference>
<keyword evidence="3" id="KW-0808">Transferase</keyword>
<evidence type="ECO:0000256" key="6">
    <source>
        <dbReference type="ARBA" id="ARBA00047199"/>
    </source>
</evidence>
<keyword evidence="11" id="KW-0456">Lyase</keyword>
<gene>
    <name evidence="11" type="primary">mdeA_2</name>
    <name evidence="11" type="ORF">CLLU_16160</name>
</gene>
<comment type="caution">
    <text evidence="11">The sequence shown here is derived from an EMBL/GenBank/DDBJ whole genome shotgun (WGS) entry which is preliminary data.</text>
</comment>
<protein>
    <recommendedName>
        <fullName evidence="5">homocysteine desulfhydrase</fullName>
        <ecNumber evidence="5">4.4.1.2</ecNumber>
    </recommendedName>
    <alternativeName>
        <fullName evidence="6">Homocysteine desulfhydrase</fullName>
    </alternativeName>
</protein>